<dbReference type="InterPro" id="IPR050351">
    <property type="entry name" value="BphY/WalK/GraS-like"/>
</dbReference>
<evidence type="ECO:0000256" key="8">
    <source>
        <dbReference type="ARBA" id="ARBA00023012"/>
    </source>
</evidence>
<keyword evidence="5" id="KW-0547">Nucleotide-binding</keyword>
<dbReference type="Gene3D" id="1.25.40.10">
    <property type="entry name" value="Tetratricopeptide repeat domain"/>
    <property type="match status" value="2"/>
</dbReference>
<proteinExistence type="predicted"/>
<evidence type="ECO:0000256" key="1">
    <source>
        <dbReference type="ARBA" id="ARBA00000085"/>
    </source>
</evidence>
<dbReference type="Gene3D" id="1.10.287.130">
    <property type="match status" value="1"/>
</dbReference>
<dbReference type="PRINTS" id="PR00344">
    <property type="entry name" value="BCTRLSENSOR"/>
</dbReference>
<keyword evidence="3" id="KW-0597">Phosphoprotein</keyword>
<feature type="domain" description="Histidine kinase" evidence="12">
    <location>
        <begin position="419"/>
        <end position="637"/>
    </location>
</feature>
<evidence type="ECO:0000259" key="12">
    <source>
        <dbReference type="PROSITE" id="PS50109"/>
    </source>
</evidence>
<evidence type="ECO:0000256" key="10">
    <source>
        <dbReference type="SAM" id="Coils"/>
    </source>
</evidence>
<keyword evidence="9" id="KW-0802">TPR repeat</keyword>
<evidence type="ECO:0000313" key="14">
    <source>
        <dbReference type="Proteomes" id="UP000606494"/>
    </source>
</evidence>
<sequence length="642" mass="73584">MLTPDTNLVNQLNQEAPTFWSSKPDSTIILAEQALSISSTLAYTKGQMLAYRNLGLGHYEKGNYGEAVQSYKRAIALSQEMEETSFQARLHSNIAMAYLALGAHDEALVNLNEALAIAEKEKLISTLAHVHHNIGMVYHYQFKNDQAIQFYDKSLQLYESNGDTTHSTFILGNMAHLFLKKKNFKKAEALYFKSLTLAEKQQNKKAIGNALQSLGAFFMEKGNYQKALAYFFQAKEVLTSTGEQTEYLRLLDNLATCYAKLGNDILANRFATKSLDLAKKQQQLYYIQTAANQLAKLYEKKGHHKQALDYYKQAITAADSLYSQRNKEELVRMEEKYKYQKDQEQAKLIYHMQLKKQRQFLYGAVALVFVLMVTAFLLYSNIKQKHKTNRILKETNNLLEEQHVQLESSNHFKEQLISLVAHDVRHPITSLQKVLSLFENKHLSPEEIQQLMSYSHQDVNNLIHLLDDLLLWVRLQLRYTKLQKTVFLIEDVLQPICELYQKKARDKNIQLVATYDLGTKVYADEEAIATVIRNLIDNSIKFSHPGAVVHIRTTSAANNRRIKIQIIDTGIGMSEKTIKNLFTVSTYARQYGTQNEEGSGLGIQICRHYLQLNNSELFVESTFGKGTTFWFEIDTAEETTEN</sequence>
<dbReference type="InterPro" id="IPR003594">
    <property type="entry name" value="HATPase_dom"/>
</dbReference>
<evidence type="ECO:0000313" key="13">
    <source>
        <dbReference type="EMBL" id="MBD1424517.1"/>
    </source>
</evidence>
<dbReference type="EMBL" id="JACNYK010000001">
    <property type="protein sequence ID" value="MBD1424517.1"/>
    <property type="molecule type" value="Genomic_DNA"/>
</dbReference>
<dbReference type="InterPro" id="IPR004358">
    <property type="entry name" value="Sig_transdc_His_kin-like_C"/>
</dbReference>
<dbReference type="SMART" id="SM00028">
    <property type="entry name" value="TPR"/>
    <property type="match status" value="7"/>
</dbReference>
<keyword evidence="11" id="KW-1133">Transmembrane helix</keyword>
<dbReference type="PROSITE" id="PS50109">
    <property type="entry name" value="HIS_KIN"/>
    <property type="match status" value="1"/>
</dbReference>
<gene>
    <name evidence="13" type="ORF">H8B17_02900</name>
</gene>
<evidence type="ECO:0000256" key="4">
    <source>
        <dbReference type="ARBA" id="ARBA00022679"/>
    </source>
</evidence>
<organism evidence="13 14">
    <name type="scientific">Sphingobacterium arenae</name>
    <dbReference type="NCBI Taxonomy" id="1280598"/>
    <lineage>
        <taxon>Bacteria</taxon>
        <taxon>Pseudomonadati</taxon>
        <taxon>Bacteroidota</taxon>
        <taxon>Sphingobacteriia</taxon>
        <taxon>Sphingobacteriales</taxon>
        <taxon>Sphingobacteriaceae</taxon>
        <taxon>Sphingobacterium</taxon>
    </lineage>
</organism>
<dbReference type="InterPro" id="IPR036097">
    <property type="entry name" value="HisK_dim/P_sf"/>
</dbReference>
<evidence type="ECO:0000256" key="7">
    <source>
        <dbReference type="ARBA" id="ARBA00022840"/>
    </source>
</evidence>
<name>A0ABR7XZN1_9SPHI</name>
<dbReference type="Pfam" id="PF13424">
    <property type="entry name" value="TPR_12"/>
    <property type="match status" value="3"/>
</dbReference>
<evidence type="ECO:0000256" key="2">
    <source>
        <dbReference type="ARBA" id="ARBA00012438"/>
    </source>
</evidence>
<dbReference type="Proteomes" id="UP000606494">
    <property type="component" value="Unassembled WGS sequence"/>
</dbReference>
<dbReference type="InterPro" id="IPR003661">
    <property type="entry name" value="HisK_dim/P_dom"/>
</dbReference>
<feature type="repeat" description="TPR" evidence="9">
    <location>
        <begin position="88"/>
        <end position="121"/>
    </location>
</feature>
<keyword evidence="14" id="KW-1185">Reference proteome</keyword>
<dbReference type="CDD" id="cd00082">
    <property type="entry name" value="HisKA"/>
    <property type="match status" value="1"/>
</dbReference>
<keyword evidence="6" id="KW-0418">Kinase</keyword>
<dbReference type="SUPFAM" id="SSF47384">
    <property type="entry name" value="Homodimeric domain of signal transducing histidine kinase"/>
    <property type="match status" value="1"/>
</dbReference>
<accession>A0ABR7XZN1</accession>
<dbReference type="PROSITE" id="PS50005">
    <property type="entry name" value="TPR"/>
    <property type="match status" value="5"/>
</dbReference>
<protein>
    <recommendedName>
        <fullName evidence="2">histidine kinase</fullName>
        <ecNumber evidence="2">2.7.13.3</ecNumber>
    </recommendedName>
</protein>
<keyword evidence="11" id="KW-0812">Transmembrane</keyword>
<dbReference type="Gene3D" id="3.30.565.10">
    <property type="entry name" value="Histidine kinase-like ATPase, C-terminal domain"/>
    <property type="match status" value="1"/>
</dbReference>
<keyword evidence="11" id="KW-0472">Membrane</keyword>
<dbReference type="Pfam" id="PF00512">
    <property type="entry name" value="HisKA"/>
    <property type="match status" value="1"/>
</dbReference>
<dbReference type="InterPro" id="IPR005467">
    <property type="entry name" value="His_kinase_dom"/>
</dbReference>
<dbReference type="PANTHER" id="PTHR42878:SF7">
    <property type="entry name" value="SENSOR HISTIDINE KINASE GLRK"/>
    <property type="match status" value="1"/>
</dbReference>
<feature type="repeat" description="TPR" evidence="9">
    <location>
        <begin position="48"/>
        <end position="81"/>
    </location>
</feature>
<evidence type="ECO:0000256" key="5">
    <source>
        <dbReference type="ARBA" id="ARBA00022741"/>
    </source>
</evidence>
<dbReference type="InterPro" id="IPR019734">
    <property type="entry name" value="TPR_rpt"/>
</dbReference>
<dbReference type="EC" id="2.7.13.3" evidence="2"/>
<comment type="catalytic activity">
    <reaction evidence="1">
        <text>ATP + protein L-histidine = ADP + protein N-phospho-L-histidine.</text>
        <dbReference type="EC" id="2.7.13.3"/>
    </reaction>
</comment>
<dbReference type="PROSITE" id="PS50293">
    <property type="entry name" value="TPR_REGION"/>
    <property type="match status" value="1"/>
</dbReference>
<dbReference type="SMART" id="SM00388">
    <property type="entry name" value="HisKA"/>
    <property type="match status" value="1"/>
</dbReference>
<keyword evidence="10" id="KW-0175">Coiled coil</keyword>
<feature type="repeat" description="TPR" evidence="9">
    <location>
        <begin position="128"/>
        <end position="161"/>
    </location>
</feature>
<dbReference type="RefSeq" id="WP_380934302.1">
    <property type="nucleotide sequence ID" value="NZ_JBHUOU010000010.1"/>
</dbReference>
<keyword evidence="7" id="KW-0067">ATP-binding</keyword>
<evidence type="ECO:0000256" key="6">
    <source>
        <dbReference type="ARBA" id="ARBA00022777"/>
    </source>
</evidence>
<dbReference type="PANTHER" id="PTHR42878">
    <property type="entry name" value="TWO-COMPONENT HISTIDINE KINASE"/>
    <property type="match status" value="1"/>
</dbReference>
<comment type="caution">
    <text evidence="13">The sequence shown here is derived from an EMBL/GenBank/DDBJ whole genome shotgun (WGS) entry which is preliminary data.</text>
</comment>
<dbReference type="Pfam" id="PF02518">
    <property type="entry name" value="HATPase_c"/>
    <property type="match status" value="1"/>
</dbReference>
<feature type="repeat" description="TPR" evidence="9">
    <location>
        <begin position="288"/>
        <end position="321"/>
    </location>
</feature>
<feature type="transmembrane region" description="Helical" evidence="11">
    <location>
        <begin position="360"/>
        <end position="380"/>
    </location>
</feature>
<feature type="repeat" description="TPR" evidence="9">
    <location>
        <begin position="208"/>
        <end position="241"/>
    </location>
</feature>
<dbReference type="SUPFAM" id="SSF48452">
    <property type="entry name" value="TPR-like"/>
    <property type="match status" value="2"/>
</dbReference>
<dbReference type="Pfam" id="PF13181">
    <property type="entry name" value="TPR_8"/>
    <property type="match status" value="1"/>
</dbReference>
<keyword evidence="4" id="KW-0808">Transferase</keyword>
<dbReference type="SMART" id="SM00387">
    <property type="entry name" value="HATPase_c"/>
    <property type="match status" value="1"/>
</dbReference>
<evidence type="ECO:0000256" key="11">
    <source>
        <dbReference type="SAM" id="Phobius"/>
    </source>
</evidence>
<evidence type="ECO:0000256" key="3">
    <source>
        <dbReference type="ARBA" id="ARBA00022553"/>
    </source>
</evidence>
<dbReference type="SUPFAM" id="SSF55874">
    <property type="entry name" value="ATPase domain of HSP90 chaperone/DNA topoisomerase II/histidine kinase"/>
    <property type="match status" value="1"/>
</dbReference>
<keyword evidence="8" id="KW-0902">Two-component regulatory system</keyword>
<reference evidence="13 14" key="1">
    <citation type="submission" date="2020-08" db="EMBL/GenBank/DDBJ databases">
        <title>Sphingobacterium sp. DN00404 isolated from aquaculture water.</title>
        <authorList>
            <person name="Zhang M."/>
        </authorList>
    </citation>
    <scope>NUCLEOTIDE SEQUENCE [LARGE SCALE GENOMIC DNA]</scope>
    <source>
        <strain evidence="13 14">KCTC 32294</strain>
    </source>
</reference>
<dbReference type="InterPro" id="IPR036890">
    <property type="entry name" value="HATPase_C_sf"/>
</dbReference>
<feature type="coiled-coil region" evidence="10">
    <location>
        <begin position="382"/>
        <end position="409"/>
    </location>
</feature>
<dbReference type="InterPro" id="IPR011990">
    <property type="entry name" value="TPR-like_helical_dom_sf"/>
</dbReference>
<evidence type="ECO:0000256" key="9">
    <source>
        <dbReference type="PROSITE-ProRule" id="PRU00339"/>
    </source>
</evidence>